<sequence length="738" mass="81726">MIGRFHFDPAARPLADAALAAEPAEIAALLLKDCESEAMLLAAKQILDATLSVAEWDDGALGAMVQAPVLRGGRVDREQLWHWLEAQRTATAAALDGVVALGMAARHSLLRGRAALSLLGDCWLDTVSQPATQPAAIVNILFGQRWLLLGEGCPARSCVALRRRSLEEAGIFLPSISDAGFFRAAATDPMTSLQAAFLLSLSRYPATYLPELVGIHAAYHALGIDDRVAGLVPFVTSEAAWEALETYVDGLRDDPAGEALSRRLVDAMRVFVGLERRQVAMLAKMAELAGQSTDRSLDLQVAEIVRRHAPFAGKQHGRVRIGGKLLSERFAETNLDLAGFLRDFKRSSYLRADATGSCRFVDAIKFGGPMFGIFSEQEAGVLKSWFHRAAQTIDEPIILVPEGHDDSVARLWLAGIRNRLPRDTVFEAAPDLDDRTLFYRLVNIENFANTLSVALERARAGLARAEVLFNDEAAGRYTDARFFEYSPEALEARVESIYWQKLVEPYAPLDDIPPRDEVVFGQKYYALGNLIDGCWAFRSSGTGRFERAADVTLFNIYADEMGLGDIQKNHITLIYRVLRSLGINLPHIRDEAFIDQDEIPDNFYTFPLNQLSLGLFPNRFHPEILGYNLGVEMFGLGEVRLHEIQKLKHWGFDHIYEDVHLSIDNLSAGHARQAVTIIQAHLDETERRYGAAAGAAEWRRIWNGYAAFSYFMEGGTLESPHSVMIDDDAIGDHCALTL</sequence>
<dbReference type="EMBL" id="RDQZ01000013">
    <property type="protein sequence ID" value="RXH12363.1"/>
    <property type="molecule type" value="Genomic_DNA"/>
</dbReference>
<gene>
    <name evidence="2" type="ORF">EAS56_17815</name>
    <name evidence="1" type="ORF">XH91_07585</name>
</gene>
<evidence type="ECO:0000313" key="3">
    <source>
        <dbReference type="Proteomes" id="UP000288972"/>
    </source>
</evidence>
<dbReference type="Pfam" id="PF14518">
    <property type="entry name" value="Haem_oxygenas_2"/>
    <property type="match status" value="1"/>
</dbReference>
<protein>
    <recommendedName>
        <fullName evidence="5">Iron-containing redox enzyme family protein</fullName>
    </recommendedName>
</protein>
<dbReference type="Gene3D" id="1.20.910.10">
    <property type="entry name" value="Heme oxygenase-like"/>
    <property type="match status" value="1"/>
</dbReference>
<dbReference type="Proteomes" id="UP000290401">
    <property type="component" value="Unassembled WGS sequence"/>
</dbReference>
<dbReference type="Proteomes" id="UP000288972">
    <property type="component" value="Chromosome"/>
</dbReference>
<evidence type="ECO:0008006" key="5">
    <source>
        <dbReference type="Google" id="ProtNLM"/>
    </source>
</evidence>
<dbReference type="SMART" id="SM01236">
    <property type="entry name" value="Haem_oxygenase_2"/>
    <property type="match status" value="1"/>
</dbReference>
<reference evidence="2 4" key="2">
    <citation type="submission" date="2018-10" db="EMBL/GenBank/DDBJ databases">
        <title>Bradyrhizobium sp. nov., effective nodules isolated from peanut in China.</title>
        <authorList>
            <person name="Li Y."/>
        </authorList>
    </citation>
    <scope>NUCLEOTIDE SEQUENCE [LARGE SCALE GENOMIC DNA]</scope>
    <source>
        <strain evidence="2 4">CCBAU 53426</strain>
    </source>
</reference>
<proteinExistence type="predicted"/>
<organism evidence="1 3">
    <name type="scientific">Bradyrhizobium guangzhouense</name>
    <dbReference type="NCBI Taxonomy" id="1325095"/>
    <lineage>
        <taxon>Bacteria</taxon>
        <taxon>Pseudomonadati</taxon>
        <taxon>Pseudomonadota</taxon>
        <taxon>Alphaproteobacteria</taxon>
        <taxon>Hyphomicrobiales</taxon>
        <taxon>Nitrobacteraceae</taxon>
        <taxon>Bradyrhizobium</taxon>
    </lineage>
</organism>
<dbReference type="AlphaFoldDB" id="A0AAE5WY18"/>
<dbReference type="KEGG" id="bgz:XH91_07585"/>
<dbReference type="InterPro" id="IPR016084">
    <property type="entry name" value="Haem_Oase-like_multi-hlx"/>
</dbReference>
<evidence type="ECO:0000313" key="1">
    <source>
        <dbReference type="EMBL" id="QAU45225.1"/>
    </source>
</evidence>
<keyword evidence="4" id="KW-1185">Reference proteome</keyword>
<evidence type="ECO:0000313" key="2">
    <source>
        <dbReference type="EMBL" id="RXH12363.1"/>
    </source>
</evidence>
<dbReference type="EMBL" id="CP030053">
    <property type="protein sequence ID" value="QAU45225.1"/>
    <property type="molecule type" value="Genomic_DNA"/>
</dbReference>
<evidence type="ECO:0000313" key="4">
    <source>
        <dbReference type="Proteomes" id="UP000290401"/>
    </source>
</evidence>
<name>A0AAE5WY18_9BRAD</name>
<accession>A0AAE5WY18</accession>
<reference evidence="1 3" key="1">
    <citation type="submission" date="2018-06" db="EMBL/GenBank/DDBJ databases">
        <title>Comparative genomics of rhizobia nodulating Arachis hypogaea in China.</title>
        <authorList>
            <person name="Li Y."/>
        </authorList>
    </citation>
    <scope>NUCLEOTIDE SEQUENCE [LARGE SCALE GENOMIC DNA]</scope>
    <source>
        <strain evidence="1 3">CCBAU 51670</strain>
    </source>
</reference>